<evidence type="ECO:0000259" key="9">
    <source>
        <dbReference type="Pfam" id="PF02803"/>
    </source>
</evidence>
<gene>
    <name evidence="10" type="ORF">FC23_GL000089</name>
</gene>
<organism evidence="10 11">
    <name type="scientific">Lactobacillus psittaci DSM 15354</name>
    <dbReference type="NCBI Taxonomy" id="1122152"/>
    <lineage>
        <taxon>Bacteria</taxon>
        <taxon>Bacillati</taxon>
        <taxon>Bacillota</taxon>
        <taxon>Bacilli</taxon>
        <taxon>Lactobacillales</taxon>
        <taxon>Lactobacillaceae</taxon>
        <taxon>Lactobacillus</taxon>
    </lineage>
</organism>
<dbReference type="InterPro" id="IPR020617">
    <property type="entry name" value="Thiolase_C"/>
</dbReference>
<dbReference type="CDD" id="cd00751">
    <property type="entry name" value="thiolase"/>
    <property type="match status" value="1"/>
</dbReference>
<proteinExistence type="inferred from homology"/>
<reference evidence="10 11" key="1">
    <citation type="journal article" date="2015" name="Genome Announc.">
        <title>Expanding the biotechnology potential of lactobacilli through comparative genomics of 213 strains and associated genera.</title>
        <authorList>
            <person name="Sun Z."/>
            <person name="Harris H.M."/>
            <person name="McCann A."/>
            <person name="Guo C."/>
            <person name="Argimon S."/>
            <person name="Zhang W."/>
            <person name="Yang X."/>
            <person name="Jeffery I.B."/>
            <person name="Cooney J.C."/>
            <person name="Kagawa T.F."/>
            <person name="Liu W."/>
            <person name="Song Y."/>
            <person name="Salvetti E."/>
            <person name="Wrobel A."/>
            <person name="Rasinkangas P."/>
            <person name="Parkhill J."/>
            <person name="Rea M.C."/>
            <person name="O'Sullivan O."/>
            <person name="Ritari J."/>
            <person name="Douillard F.P."/>
            <person name="Paul Ross R."/>
            <person name="Yang R."/>
            <person name="Briner A.E."/>
            <person name="Felis G.E."/>
            <person name="de Vos W.M."/>
            <person name="Barrangou R."/>
            <person name="Klaenhammer T.R."/>
            <person name="Caufield P.W."/>
            <person name="Cui Y."/>
            <person name="Zhang H."/>
            <person name="O'Toole P.W."/>
        </authorList>
    </citation>
    <scope>NUCLEOTIDE SEQUENCE [LARGE SCALE GENOMIC DNA]</scope>
    <source>
        <strain evidence="10 11">DSM 15354</strain>
    </source>
</reference>
<dbReference type="GO" id="GO:0003985">
    <property type="term" value="F:acetyl-CoA C-acetyltransferase activity"/>
    <property type="evidence" value="ECO:0007669"/>
    <property type="project" value="UniProtKB-EC"/>
</dbReference>
<evidence type="ECO:0000256" key="5">
    <source>
        <dbReference type="ARBA" id="ARBA00030755"/>
    </source>
</evidence>
<dbReference type="PANTHER" id="PTHR18919">
    <property type="entry name" value="ACETYL-COA C-ACYLTRANSFERASE"/>
    <property type="match status" value="1"/>
</dbReference>
<dbReference type="FunFam" id="3.40.47.10:FF:000010">
    <property type="entry name" value="Acetyl-CoA acetyltransferase (Thiolase)"/>
    <property type="match status" value="1"/>
</dbReference>
<comment type="similarity">
    <text evidence="1 7">Belongs to the thiolase-like superfamily. Thiolase family.</text>
</comment>
<keyword evidence="4 7" id="KW-0012">Acyltransferase</keyword>
<protein>
    <recommendedName>
        <fullName evidence="2">acetyl-CoA C-acetyltransferase</fullName>
        <ecNumber evidence="2">2.3.1.9</ecNumber>
    </recommendedName>
    <alternativeName>
        <fullName evidence="5">Acetoacetyl-CoA thiolase</fullName>
    </alternativeName>
</protein>
<evidence type="ECO:0000259" key="8">
    <source>
        <dbReference type="Pfam" id="PF00108"/>
    </source>
</evidence>
<keyword evidence="3 7" id="KW-0808">Transferase</keyword>
<evidence type="ECO:0000256" key="2">
    <source>
        <dbReference type="ARBA" id="ARBA00012705"/>
    </source>
</evidence>
<evidence type="ECO:0000256" key="1">
    <source>
        <dbReference type="ARBA" id="ARBA00010982"/>
    </source>
</evidence>
<dbReference type="InterPro" id="IPR020613">
    <property type="entry name" value="Thiolase_CS"/>
</dbReference>
<evidence type="ECO:0000313" key="10">
    <source>
        <dbReference type="EMBL" id="KRL63842.1"/>
    </source>
</evidence>
<dbReference type="InterPro" id="IPR020616">
    <property type="entry name" value="Thiolase_N"/>
</dbReference>
<dbReference type="InterPro" id="IPR020610">
    <property type="entry name" value="Thiolase_AS"/>
</dbReference>
<dbReference type="PATRIC" id="fig|1122152.4.peg.90"/>
<dbReference type="Pfam" id="PF02803">
    <property type="entry name" value="Thiolase_C"/>
    <property type="match status" value="1"/>
</dbReference>
<dbReference type="PROSITE" id="PS00737">
    <property type="entry name" value="THIOLASE_2"/>
    <property type="match status" value="1"/>
</dbReference>
<evidence type="ECO:0000256" key="6">
    <source>
        <dbReference type="PIRSR" id="PIRSR000429-1"/>
    </source>
</evidence>
<evidence type="ECO:0000256" key="7">
    <source>
        <dbReference type="RuleBase" id="RU003557"/>
    </source>
</evidence>
<dbReference type="EMBL" id="AZFB01000001">
    <property type="protein sequence ID" value="KRL63842.1"/>
    <property type="molecule type" value="Genomic_DNA"/>
</dbReference>
<keyword evidence="11" id="KW-1185">Reference proteome</keyword>
<feature type="active site" description="Proton acceptor" evidence="6">
    <location>
        <position position="371"/>
    </location>
</feature>
<dbReference type="Gene3D" id="3.40.47.10">
    <property type="match status" value="1"/>
</dbReference>
<dbReference type="PROSITE" id="PS00099">
    <property type="entry name" value="THIOLASE_3"/>
    <property type="match status" value="1"/>
</dbReference>
<feature type="domain" description="Thiolase C-terminal" evidence="9">
    <location>
        <begin position="262"/>
        <end position="383"/>
    </location>
</feature>
<evidence type="ECO:0000256" key="4">
    <source>
        <dbReference type="ARBA" id="ARBA00023315"/>
    </source>
</evidence>
<feature type="domain" description="Thiolase N-terminal" evidence="8">
    <location>
        <begin position="9"/>
        <end position="255"/>
    </location>
</feature>
<dbReference type="Proteomes" id="UP000051931">
    <property type="component" value="Unassembled WGS sequence"/>
</dbReference>
<dbReference type="PANTHER" id="PTHR18919:SF107">
    <property type="entry name" value="ACETYL-COA ACETYLTRANSFERASE, CYTOSOLIC"/>
    <property type="match status" value="1"/>
</dbReference>
<dbReference type="STRING" id="1122152.GCA_000425905_00595"/>
<dbReference type="InterPro" id="IPR020615">
    <property type="entry name" value="Thiolase_acyl_enz_int_AS"/>
</dbReference>
<name>A0A0R1SBA3_9LACO</name>
<dbReference type="AlphaFoldDB" id="A0A0R1SBA3"/>
<dbReference type="PROSITE" id="PS00098">
    <property type="entry name" value="THIOLASE_1"/>
    <property type="match status" value="1"/>
</dbReference>
<dbReference type="Pfam" id="PF00108">
    <property type="entry name" value="Thiolase_N"/>
    <property type="match status" value="1"/>
</dbReference>
<dbReference type="NCBIfam" id="TIGR01930">
    <property type="entry name" value="AcCoA-C-Actrans"/>
    <property type="match status" value="1"/>
</dbReference>
<feature type="active site" description="Proton acceptor" evidence="6">
    <location>
        <position position="341"/>
    </location>
</feature>
<evidence type="ECO:0000256" key="3">
    <source>
        <dbReference type="ARBA" id="ARBA00022679"/>
    </source>
</evidence>
<comment type="caution">
    <text evidence="10">The sequence shown here is derived from an EMBL/GenBank/DDBJ whole genome shotgun (WGS) entry which is preliminary data.</text>
</comment>
<dbReference type="InterPro" id="IPR016039">
    <property type="entry name" value="Thiolase-like"/>
</dbReference>
<sequence>MRGNLMQDIYIIAAKRTPFGRYRGQLAAFNAVELGTYALKDALKAANLRSSDLDALFMGNVLSAGLGQNMARQVAINSGMREESVATTINEVCGSSLKAVRLAQAQMLIGDLDLVAVGGSESMTNAPLLAKKSEKDNPNFVDSMLNDGLTDSFSNKLMGNTCENVAVKYGISRAEADEFSVDSHQKAARAQAAGFFNQEITPLAELDHDENVRPDSNVEKLASLKTVFKEGGVATAGNSSPLSDGASMLILATEDKVKELNLKPLAKLTAYAEVGLDPQIMGFGPKVVIEKLLQENGQTLADIDLFEINEAFAATSLAVEKELHLDHSKVNIHGGALALGHPLGASGARILGTLAHSLISENKERGIASLCIGGGLAIAFEIERVK</sequence>
<dbReference type="SUPFAM" id="SSF53901">
    <property type="entry name" value="Thiolase-like"/>
    <property type="match status" value="2"/>
</dbReference>
<accession>A0A0R1SBA3</accession>
<evidence type="ECO:0000313" key="11">
    <source>
        <dbReference type="Proteomes" id="UP000051931"/>
    </source>
</evidence>
<dbReference type="EC" id="2.3.1.9" evidence="2"/>
<dbReference type="eggNOG" id="COG0183">
    <property type="taxonomic scope" value="Bacteria"/>
</dbReference>
<dbReference type="PIRSF" id="PIRSF000429">
    <property type="entry name" value="Ac-CoA_Ac_transf"/>
    <property type="match status" value="1"/>
</dbReference>
<feature type="active site" description="Acyl-thioester intermediate" evidence="6">
    <location>
        <position position="93"/>
    </location>
</feature>
<dbReference type="InterPro" id="IPR002155">
    <property type="entry name" value="Thiolase"/>
</dbReference>